<evidence type="ECO:0000313" key="3">
    <source>
        <dbReference type="EMBL" id="SFK49162.1"/>
    </source>
</evidence>
<dbReference type="STRING" id="1884381.SAMN05518846_11462"/>
<dbReference type="Proteomes" id="UP000198915">
    <property type="component" value="Unassembled WGS sequence"/>
</dbReference>
<feature type="signal peptide" evidence="1">
    <location>
        <begin position="1"/>
        <end position="26"/>
    </location>
</feature>
<protein>
    <submittedName>
        <fullName evidence="3">S-layer homology domain-containing protein</fullName>
    </submittedName>
</protein>
<dbReference type="EMBL" id="FORT01000014">
    <property type="protein sequence ID" value="SFK49162.1"/>
    <property type="molecule type" value="Genomic_DNA"/>
</dbReference>
<keyword evidence="1" id="KW-0732">Signal</keyword>
<reference evidence="4" key="1">
    <citation type="submission" date="2016-10" db="EMBL/GenBank/DDBJ databases">
        <authorList>
            <person name="Varghese N."/>
            <person name="Submissions S."/>
        </authorList>
    </citation>
    <scope>NUCLEOTIDE SEQUENCE [LARGE SCALE GENOMIC DNA]</scope>
    <source>
        <strain evidence="4">OK042</strain>
    </source>
</reference>
<evidence type="ECO:0000313" key="4">
    <source>
        <dbReference type="Proteomes" id="UP000198915"/>
    </source>
</evidence>
<evidence type="ECO:0000259" key="2">
    <source>
        <dbReference type="PROSITE" id="PS51272"/>
    </source>
</evidence>
<feature type="chain" id="PRO_5011595403" evidence="1">
    <location>
        <begin position="27"/>
        <end position="371"/>
    </location>
</feature>
<name>A0A1I3ZYG7_9BACL</name>
<accession>A0A1I3ZYG7</accession>
<dbReference type="PROSITE" id="PS51272">
    <property type="entry name" value="SLH"/>
    <property type="match status" value="1"/>
</dbReference>
<dbReference type="Pfam" id="PF00395">
    <property type="entry name" value="SLH"/>
    <property type="match status" value="1"/>
</dbReference>
<keyword evidence="4" id="KW-1185">Reference proteome</keyword>
<sequence length="371" mass="42228">MRKHIVIGILMVVLLAQSMFVGNASAATVFTDINGHWAKSSIQELASIGIVKGNAKQLFYPNSPISRGEAIAMMNRVYEYVYGPIAKPARKPNIDYRYHPRWEIEQLLTNMSAQLQIERGITGDYDPGDRMLYYLYLSSQGQLIKKPEKQNQDWWLSASALQQPMSREEASVILFHMLTPQIYRSANIRPQDAASFFTSYYEWKQDSYYRDTYSPYATAIRGFNLFASPTAFQPEKALTRAEYAVVMKRLLDYYKTQALLQFEAKGNPQQKVATTFLRAANLAFETKNQAKLLKFYTPAALTSMGKLQRVPAIEELVNVSVKSDDTDARKLWLTAEYKYGLNGSYQVEYRLDPDPTSTYGRKIAAVGAVQK</sequence>
<feature type="domain" description="SLH" evidence="2">
    <location>
        <begin position="25"/>
        <end position="88"/>
    </location>
</feature>
<organism evidence="3 4">
    <name type="scientific">Brevibacillus centrosporus</name>
    <dbReference type="NCBI Taxonomy" id="54910"/>
    <lineage>
        <taxon>Bacteria</taxon>
        <taxon>Bacillati</taxon>
        <taxon>Bacillota</taxon>
        <taxon>Bacilli</taxon>
        <taxon>Bacillales</taxon>
        <taxon>Paenibacillaceae</taxon>
        <taxon>Brevibacillus</taxon>
    </lineage>
</organism>
<gene>
    <name evidence="3" type="ORF">SAMN05518846_11462</name>
</gene>
<dbReference type="InterPro" id="IPR001119">
    <property type="entry name" value="SLH_dom"/>
</dbReference>
<proteinExistence type="predicted"/>
<evidence type="ECO:0000256" key="1">
    <source>
        <dbReference type="SAM" id="SignalP"/>
    </source>
</evidence>
<dbReference type="AlphaFoldDB" id="A0A1I3ZYG7"/>
<dbReference type="RefSeq" id="WP_092273223.1">
    <property type="nucleotide sequence ID" value="NZ_FORT01000014.1"/>
</dbReference>